<keyword evidence="1" id="KW-0472">Membrane</keyword>
<protein>
    <submittedName>
        <fullName evidence="2">Uncharacterized protein</fullName>
    </submittedName>
</protein>
<dbReference type="Proteomes" id="UP000480556">
    <property type="component" value="Unassembled WGS sequence"/>
</dbReference>
<sequence>MAVIFTLMILLGALFFVLGLKVPKFSNLHKYGIILFSCGLAFAIINSMISLNKERSASTTPSISNATVIENDSESSAAVEAPESDVVVEENETQSSIEKEFDWDAFDASPERAKLSDDVRDMQNNNLKGANFLPFNGEDTGLGNFMISQGLKFTDVSLDCFSSDTHCKLHVHISRKEYPSKVDGYICGAVAYWTAPYSNLKQWTPNEGMALPPLLYEGNVDAVLRKIDYERDRRC</sequence>
<dbReference type="RefSeq" id="WP_153370280.1">
    <property type="nucleotide sequence ID" value="NZ_CP045650.1"/>
</dbReference>
<accession>A0A5Q0P2G4</accession>
<reference evidence="4 5" key="1">
    <citation type="submission" date="2019-10" db="EMBL/GenBank/DDBJ databases">
        <authorList>
            <person name="Dong K."/>
        </authorList>
    </citation>
    <scope>NUCLEOTIDE SEQUENCE [LARGE SCALE GENOMIC DNA]</scope>
    <source>
        <strain evidence="3">Dk386</strain>
        <strain evidence="4">dk386</strain>
        <strain evidence="2">Dk771</strain>
        <strain evidence="5">dk771</strain>
    </source>
</reference>
<dbReference type="AlphaFoldDB" id="A0A5Q0P2G4"/>
<keyword evidence="4" id="KW-1185">Reference proteome</keyword>
<evidence type="ECO:0000313" key="5">
    <source>
        <dbReference type="Proteomes" id="UP000480556"/>
    </source>
</evidence>
<gene>
    <name evidence="3" type="ORF">GFH30_00875</name>
    <name evidence="2" type="ORF">GHJ48_05930</name>
</gene>
<evidence type="ECO:0000256" key="1">
    <source>
        <dbReference type="SAM" id="Phobius"/>
    </source>
</evidence>
<keyword evidence="1" id="KW-1133">Transmembrane helix</keyword>
<evidence type="ECO:0000313" key="3">
    <source>
        <dbReference type="EMBL" id="QGA10038.1"/>
    </source>
</evidence>
<dbReference type="Proteomes" id="UP000327478">
    <property type="component" value="Chromosome"/>
</dbReference>
<keyword evidence="1" id="KW-0812">Transmembrane</keyword>
<feature type="transmembrane region" description="Helical" evidence="1">
    <location>
        <begin position="29"/>
        <end position="49"/>
    </location>
</feature>
<name>A0A5Q0P2G4_9GAMM</name>
<dbReference type="EMBL" id="CP045650">
    <property type="protein sequence ID" value="QGA10038.1"/>
    <property type="molecule type" value="Genomic_DNA"/>
</dbReference>
<evidence type="ECO:0000313" key="2">
    <source>
        <dbReference type="EMBL" id="MQW91939.1"/>
    </source>
</evidence>
<proteinExistence type="predicted"/>
<dbReference type="EMBL" id="WITK01000006">
    <property type="protein sequence ID" value="MQW91939.1"/>
    <property type="molecule type" value="Genomic_DNA"/>
</dbReference>
<evidence type="ECO:0000313" key="4">
    <source>
        <dbReference type="Proteomes" id="UP000327478"/>
    </source>
</evidence>
<organism evidence="2 5">
    <name type="scientific">Acinetobacter wanghuae</name>
    <dbReference type="NCBI Taxonomy" id="2662362"/>
    <lineage>
        <taxon>Bacteria</taxon>
        <taxon>Pseudomonadati</taxon>
        <taxon>Pseudomonadota</taxon>
        <taxon>Gammaproteobacteria</taxon>
        <taxon>Moraxellales</taxon>
        <taxon>Moraxellaceae</taxon>
        <taxon>Acinetobacter</taxon>
    </lineage>
</organism>